<feature type="chain" id="PRO_5019107917" evidence="2">
    <location>
        <begin position="32"/>
        <end position="329"/>
    </location>
</feature>
<evidence type="ECO:0000313" key="3">
    <source>
        <dbReference type="EMBL" id="VEU35741.1"/>
    </source>
</evidence>
<feature type="signal peptide" evidence="2">
    <location>
        <begin position="1"/>
        <end position="31"/>
    </location>
</feature>
<evidence type="ECO:0000313" key="4">
    <source>
        <dbReference type="Proteomes" id="UP000291116"/>
    </source>
</evidence>
<reference evidence="3 4" key="1">
    <citation type="submission" date="2019-01" db="EMBL/GenBank/DDBJ databases">
        <authorList>
            <person name="Ferrante I. M."/>
        </authorList>
    </citation>
    <scope>NUCLEOTIDE SEQUENCE [LARGE SCALE GENOMIC DNA]</scope>
    <source>
        <strain evidence="3 4">B856</strain>
    </source>
</reference>
<gene>
    <name evidence="3" type="ORF">PSNMU_V1.4_AUG-EV-PASAV3_0024870</name>
</gene>
<protein>
    <submittedName>
        <fullName evidence="3">Uncharacterized protein</fullName>
    </submittedName>
</protein>
<evidence type="ECO:0000256" key="1">
    <source>
        <dbReference type="SAM" id="MobiDB-lite"/>
    </source>
</evidence>
<keyword evidence="2" id="KW-0732">Signal</keyword>
<dbReference type="EMBL" id="CAACVS010000067">
    <property type="protein sequence ID" value="VEU35741.1"/>
    <property type="molecule type" value="Genomic_DNA"/>
</dbReference>
<sequence>MRERTGARFCWLPLALAAFALAVALVPPALSLAFGGYCTRCGTHHTLPTTEAAKRAALDLRDRMVRSGRIDIDELPGDLRAKLLAPPLGESGSNGSSSNTAGDLTGIPSASDLGLDPSLATERLYERRGKMFGVLVCEKPSTDGDNTGDGSETVVLKAYAGKMGGRWNLRGWAPLVGRVPEEIPEFRRLSAAVTEKFAEIEEASLSPGDGSTATLAKLKAERAALSARAMEEIRRHQLLTNLRGDTTLPITAAFLRGSTRLPGGTGDCAAPKLVAEAIRRGLRPVGICEVFVGATGGMSTTKADGEFYDACESRCEQIAGFLLCGLDDR</sequence>
<feature type="region of interest" description="Disordered" evidence="1">
    <location>
        <begin position="83"/>
        <end position="109"/>
    </location>
</feature>
<proteinExistence type="predicted"/>
<name>A0A448Z121_9STRA</name>
<dbReference type="OrthoDB" id="498126at2759"/>
<dbReference type="Proteomes" id="UP000291116">
    <property type="component" value="Unassembled WGS sequence"/>
</dbReference>
<dbReference type="AlphaFoldDB" id="A0A448Z121"/>
<evidence type="ECO:0000256" key="2">
    <source>
        <dbReference type="SAM" id="SignalP"/>
    </source>
</evidence>
<keyword evidence="4" id="KW-1185">Reference proteome</keyword>
<accession>A0A448Z121</accession>
<organism evidence="3 4">
    <name type="scientific">Pseudo-nitzschia multistriata</name>
    <dbReference type="NCBI Taxonomy" id="183589"/>
    <lineage>
        <taxon>Eukaryota</taxon>
        <taxon>Sar</taxon>
        <taxon>Stramenopiles</taxon>
        <taxon>Ochrophyta</taxon>
        <taxon>Bacillariophyta</taxon>
        <taxon>Bacillariophyceae</taxon>
        <taxon>Bacillariophycidae</taxon>
        <taxon>Bacillariales</taxon>
        <taxon>Bacillariaceae</taxon>
        <taxon>Pseudo-nitzschia</taxon>
    </lineage>
</organism>